<accession>A0A5C0VI72</accession>
<dbReference type="InterPro" id="IPR000743">
    <property type="entry name" value="Glyco_hydro_28"/>
</dbReference>
<evidence type="ECO:0000313" key="7">
    <source>
        <dbReference type="Proteomes" id="UP000323653"/>
    </source>
</evidence>
<organism evidence="6 7">
    <name type="scientific">Pedobacter aquae</name>
    <dbReference type="NCBI Taxonomy" id="2605747"/>
    <lineage>
        <taxon>Bacteria</taxon>
        <taxon>Pseudomonadati</taxon>
        <taxon>Bacteroidota</taxon>
        <taxon>Sphingobacteriia</taxon>
        <taxon>Sphingobacteriales</taxon>
        <taxon>Sphingobacteriaceae</taxon>
        <taxon>Pedobacter</taxon>
    </lineage>
</organism>
<comment type="similarity">
    <text evidence="1 4">Belongs to the glycosyl hydrolase 28 family.</text>
</comment>
<keyword evidence="7" id="KW-1185">Reference proteome</keyword>
<reference evidence="6 7" key="1">
    <citation type="submission" date="2019-08" db="EMBL/GenBank/DDBJ databases">
        <title>Pedobacter sp. nov., isolated from Han river, South Korea.</title>
        <authorList>
            <person name="Lee D.-H."/>
            <person name="Kim Y.-S."/>
            <person name="Hwang E.-M."/>
            <person name="Le Tran T.C."/>
            <person name="Cha C.-J."/>
        </authorList>
    </citation>
    <scope>NUCLEOTIDE SEQUENCE [LARGE SCALE GENOMIC DNA]</scope>
    <source>
        <strain evidence="6 7">CJ43</strain>
    </source>
</reference>
<protein>
    <submittedName>
        <fullName evidence="6">Glycoside hydrolase family 28 protein</fullName>
    </submittedName>
</protein>
<keyword evidence="3 4" id="KW-0326">Glycosidase</keyword>
<keyword evidence="5" id="KW-0732">Signal</keyword>
<evidence type="ECO:0000313" key="6">
    <source>
        <dbReference type="EMBL" id="QEK51381.1"/>
    </source>
</evidence>
<dbReference type="InterPro" id="IPR011050">
    <property type="entry name" value="Pectin_lyase_fold/virulence"/>
</dbReference>
<dbReference type="Gene3D" id="2.160.20.10">
    <property type="entry name" value="Single-stranded right-handed beta-helix, Pectin lyase-like"/>
    <property type="match status" value="1"/>
</dbReference>
<proteinExistence type="inferred from homology"/>
<keyword evidence="2 4" id="KW-0378">Hydrolase</keyword>
<dbReference type="EMBL" id="CP043329">
    <property type="protein sequence ID" value="QEK51381.1"/>
    <property type="molecule type" value="Genomic_DNA"/>
</dbReference>
<dbReference type="GO" id="GO:0004650">
    <property type="term" value="F:polygalacturonase activity"/>
    <property type="evidence" value="ECO:0007669"/>
    <property type="project" value="InterPro"/>
</dbReference>
<dbReference type="SUPFAM" id="SSF51126">
    <property type="entry name" value="Pectin lyase-like"/>
    <property type="match status" value="1"/>
</dbReference>
<dbReference type="Pfam" id="PF00295">
    <property type="entry name" value="Glyco_hydro_28"/>
    <property type="match status" value="1"/>
</dbReference>
<evidence type="ECO:0000256" key="2">
    <source>
        <dbReference type="ARBA" id="ARBA00022801"/>
    </source>
</evidence>
<dbReference type="Proteomes" id="UP000323653">
    <property type="component" value="Chromosome"/>
</dbReference>
<dbReference type="RefSeq" id="WP_149074394.1">
    <property type="nucleotide sequence ID" value="NZ_CP043329.1"/>
</dbReference>
<feature type="chain" id="PRO_5022897611" evidence="5">
    <location>
        <begin position="24"/>
        <end position="475"/>
    </location>
</feature>
<dbReference type="PANTHER" id="PTHR31339">
    <property type="entry name" value="PECTIN LYASE-RELATED"/>
    <property type="match status" value="1"/>
</dbReference>
<dbReference type="KEGG" id="pej:FYC62_06645"/>
<dbReference type="PANTHER" id="PTHR31339:SF9">
    <property type="entry name" value="PLASMIN AND FIBRONECTIN-BINDING PROTEIN A"/>
    <property type="match status" value="1"/>
</dbReference>
<evidence type="ECO:0000256" key="1">
    <source>
        <dbReference type="ARBA" id="ARBA00008834"/>
    </source>
</evidence>
<gene>
    <name evidence="6" type="ORF">FYC62_06645</name>
</gene>
<dbReference type="InterPro" id="IPR012334">
    <property type="entry name" value="Pectin_lyas_fold"/>
</dbReference>
<feature type="signal peptide" evidence="5">
    <location>
        <begin position="1"/>
        <end position="23"/>
    </location>
</feature>
<evidence type="ECO:0000256" key="3">
    <source>
        <dbReference type="ARBA" id="ARBA00023295"/>
    </source>
</evidence>
<sequence length="475" mass="52711">MKINTIKIYTLLAFLSLSFSTFAGEKDPSWAKKVGSPKLKFKKQEFVANSYGAKADTTFLSTKAIQQAIDACEKAGGGVVKLLPGKYLTGSLFVKSGVKLMIDADVELMGSQNIEDYPLIDTRVAGMEMKWPAALVNIIEQKNAAITGSGIINGRGKVFWDLYWTMRKAYEPKGLRWIVDYDAKRPRTILVQSSQNIELKGFNIREAGFWSVQVLYSTYVTVDGLIIRNNTKGKGPSTDGVDIDSSSWVLVQNCDIDCNDDNFCLKAGRDWDGLRVNRPTEYVVIQNNIARRGAGLITFGSETSGMIRNILAKNLTGLGTSNGVNIKSALTRGGGVENIYLKNLKMDSVTVAFQIGKNWNPTYSYSTLPKEYKYDEVPVHWQKMLNRVEPAEKGIPVFRNIHISNVQGVGVKRAFNVAGLEGSPVENFTFTNVNLEVEMAGTITYAKDWTLKNIIIKAKDNSKVKVEKSNEVNFK</sequence>
<dbReference type="AlphaFoldDB" id="A0A5C0VI72"/>
<dbReference type="InterPro" id="IPR051801">
    <property type="entry name" value="GH28_Enzymes"/>
</dbReference>
<evidence type="ECO:0000256" key="5">
    <source>
        <dbReference type="SAM" id="SignalP"/>
    </source>
</evidence>
<dbReference type="GO" id="GO:0005975">
    <property type="term" value="P:carbohydrate metabolic process"/>
    <property type="evidence" value="ECO:0007669"/>
    <property type="project" value="InterPro"/>
</dbReference>
<name>A0A5C0VI72_9SPHI</name>
<evidence type="ECO:0000256" key="4">
    <source>
        <dbReference type="RuleBase" id="RU361169"/>
    </source>
</evidence>